<accession>A0ABQ0B2U4</accession>
<keyword evidence="3" id="KW-0237">DNA synthesis</keyword>
<proteinExistence type="inferred from homology"/>
<evidence type="ECO:0000256" key="4">
    <source>
        <dbReference type="ARBA" id="ARBA00022741"/>
    </source>
</evidence>
<dbReference type="RefSeq" id="WP_176255219.1">
    <property type="nucleotide sequence ID" value="NZ_BAABXL010000001.1"/>
</dbReference>
<evidence type="ECO:0000256" key="1">
    <source>
        <dbReference type="ARBA" id="ARBA00007405"/>
    </source>
</evidence>
<evidence type="ECO:0000256" key="3">
    <source>
        <dbReference type="ARBA" id="ARBA00022634"/>
    </source>
</evidence>
<evidence type="ECO:0000256" key="5">
    <source>
        <dbReference type="ARBA" id="ARBA00047754"/>
    </source>
</evidence>
<reference evidence="7 8" key="1">
    <citation type="submission" date="2024-04" db="EMBL/GenBank/DDBJ databases">
        <title>Defined microbial consortia suppress multidrug-resistant proinflammatory Enterobacteriaceae via ecological control.</title>
        <authorList>
            <person name="Furuichi M."/>
            <person name="Kawaguchi T."/>
            <person name="Pust M."/>
            <person name="Yasuma K."/>
            <person name="Plichta D."/>
            <person name="Hasegawa N."/>
            <person name="Ohya T."/>
            <person name="Bhattarai S."/>
            <person name="Sasajima S."/>
            <person name="Aoto Y."/>
            <person name="Tuganbaev T."/>
            <person name="Yaginuma M."/>
            <person name="Ueda M."/>
            <person name="Okahashi N."/>
            <person name="Amafuji K."/>
            <person name="Kiridooshi Y."/>
            <person name="Sugita K."/>
            <person name="Strazar M."/>
            <person name="Skelly A."/>
            <person name="Suda W."/>
            <person name="Hattori M."/>
            <person name="Nakamoto N."/>
            <person name="Caballero S."/>
            <person name="Norman J."/>
            <person name="Olle B."/>
            <person name="Tanoue T."/>
            <person name="Arita M."/>
            <person name="Bucci V."/>
            <person name="Atarashi K."/>
            <person name="Xavier R."/>
            <person name="Honda K."/>
        </authorList>
    </citation>
    <scope>NUCLEOTIDE SEQUENCE [LARGE SCALE GENOMIC DNA]</scope>
    <source>
        <strain evidence="8">f13</strain>
    </source>
</reference>
<evidence type="ECO:0000313" key="7">
    <source>
        <dbReference type="EMBL" id="GAA6270610.1"/>
    </source>
</evidence>
<organism evidence="7 8">
    <name type="scientific">Enterocloster alcoholdehydrogenati</name>
    <dbReference type="NCBI Taxonomy" id="2547410"/>
    <lineage>
        <taxon>Bacteria</taxon>
        <taxon>Bacillati</taxon>
        <taxon>Bacillota</taxon>
        <taxon>Clostridia</taxon>
        <taxon>Lachnospirales</taxon>
        <taxon>Lachnospiraceae</taxon>
        <taxon>Enterocloster</taxon>
    </lineage>
</organism>
<comment type="catalytic activity">
    <reaction evidence="5">
        <text>a 2'-deoxyribonucleoside 5'-diphosphate + [thioredoxin]-disulfide + H2O = a ribonucleoside 5'-diphosphate + [thioredoxin]-dithiol</text>
        <dbReference type="Rhea" id="RHEA:23252"/>
        <dbReference type="Rhea" id="RHEA-COMP:10698"/>
        <dbReference type="Rhea" id="RHEA-COMP:10700"/>
        <dbReference type="ChEBI" id="CHEBI:15377"/>
        <dbReference type="ChEBI" id="CHEBI:29950"/>
        <dbReference type="ChEBI" id="CHEBI:50058"/>
        <dbReference type="ChEBI" id="CHEBI:57930"/>
        <dbReference type="ChEBI" id="CHEBI:73316"/>
        <dbReference type="EC" id="1.17.4.1"/>
    </reaction>
</comment>
<evidence type="ECO:0000259" key="6">
    <source>
        <dbReference type="Pfam" id="PF12637"/>
    </source>
</evidence>
<dbReference type="InterPro" id="IPR023806">
    <property type="entry name" value="CHP03905"/>
</dbReference>
<gene>
    <name evidence="7" type="ORF">F130042H8_36700</name>
</gene>
<dbReference type="EMBL" id="BAABXL010000001">
    <property type="protein sequence ID" value="GAA6270610.1"/>
    <property type="molecule type" value="Genomic_DNA"/>
</dbReference>
<comment type="caution">
    <text evidence="7">The sequence shown here is derived from an EMBL/GenBank/DDBJ whole genome shotgun (WGS) entry which is preliminary data.</text>
</comment>
<dbReference type="Pfam" id="PF12637">
    <property type="entry name" value="TSCPD"/>
    <property type="match status" value="1"/>
</dbReference>
<dbReference type="EC" id="1.17.4.1" evidence="2"/>
<evidence type="ECO:0000256" key="2">
    <source>
        <dbReference type="ARBA" id="ARBA00012274"/>
    </source>
</evidence>
<name>A0ABQ0B2U4_9FIRM</name>
<sequence length="82" mass="8856">MATYKTHGVCARAISFDVENNRLVNVQFAGGCSGNTQGVARLVEGMDVDEAIQRLEGIQCGPRPTSCPDQLAQALKEYKAQQ</sequence>
<dbReference type="InterPro" id="IPR024434">
    <property type="entry name" value="TSCPD_dom"/>
</dbReference>
<protein>
    <recommendedName>
        <fullName evidence="2">ribonucleoside-diphosphate reductase</fullName>
        <ecNumber evidence="2">1.17.4.1</ecNumber>
    </recommendedName>
</protein>
<feature type="domain" description="TSCPD" evidence="6">
    <location>
        <begin position="3"/>
        <end position="78"/>
    </location>
</feature>
<dbReference type="NCBIfam" id="TIGR03905">
    <property type="entry name" value="TIGR03905_4_Cys"/>
    <property type="match status" value="1"/>
</dbReference>
<dbReference type="Proteomes" id="UP001600894">
    <property type="component" value="Unassembled WGS sequence"/>
</dbReference>
<evidence type="ECO:0000313" key="8">
    <source>
        <dbReference type="Proteomes" id="UP001600894"/>
    </source>
</evidence>
<comment type="similarity">
    <text evidence="1">Belongs to the ribonucleoside diphosphate reductase class-2 family.</text>
</comment>
<keyword evidence="8" id="KW-1185">Reference proteome</keyword>
<keyword evidence="4" id="KW-0547">Nucleotide-binding</keyword>